<dbReference type="EMBL" id="BNJJ01000003">
    <property type="protein sequence ID" value="GHO83409.1"/>
    <property type="molecule type" value="Genomic_DNA"/>
</dbReference>
<proteinExistence type="predicted"/>
<protein>
    <submittedName>
        <fullName evidence="2">Uncharacterized protein</fullName>
    </submittedName>
</protein>
<name>A0ABQ3VCB7_9CHLR</name>
<evidence type="ECO:0000313" key="2">
    <source>
        <dbReference type="EMBL" id="GHO83409.1"/>
    </source>
</evidence>
<dbReference type="RefSeq" id="WP_201361077.1">
    <property type="nucleotide sequence ID" value="NZ_BNJJ01000003.1"/>
</dbReference>
<reference evidence="2 3" key="1">
    <citation type="journal article" date="2021" name="Int. J. Syst. Evol. Microbiol.">
        <title>Reticulibacter mediterranei gen. nov., sp. nov., within the new family Reticulibacteraceae fam. nov., and Ktedonospora formicarum gen. nov., sp. nov., Ktedonobacter robiniae sp. nov., Dictyobacter formicarum sp. nov. and Dictyobacter arantiisoli sp. nov., belonging to the class Ktedonobacteria.</title>
        <authorList>
            <person name="Yabe S."/>
            <person name="Zheng Y."/>
            <person name="Wang C.M."/>
            <person name="Sakai Y."/>
            <person name="Abe K."/>
            <person name="Yokota A."/>
            <person name="Donadio S."/>
            <person name="Cavaletti L."/>
            <person name="Monciardini P."/>
        </authorList>
    </citation>
    <scope>NUCLEOTIDE SEQUENCE [LARGE SCALE GENOMIC DNA]</scope>
    <source>
        <strain evidence="2 3">SOSP1-9</strain>
    </source>
</reference>
<organism evidence="2 3">
    <name type="scientific">Dictyobacter formicarum</name>
    <dbReference type="NCBI Taxonomy" id="2778368"/>
    <lineage>
        <taxon>Bacteria</taxon>
        <taxon>Bacillati</taxon>
        <taxon>Chloroflexota</taxon>
        <taxon>Ktedonobacteria</taxon>
        <taxon>Ktedonobacterales</taxon>
        <taxon>Dictyobacteraceae</taxon>
        <taxon>Dictyobacter</taxon>
    </lineage>
</organism>
<dbReference type="Proteomes" id="UP000635565">
    <property type="component" value="Unassembled WGS sequence"/>
</dbReference>
<sequence>MMHQKKCVRKLLAQTVSAIRVLVLCILLLGSMSAVLTTWRVAVASAKSVSSSSIHSAHPRSITPFLHNVKAAHGTDVVNGRKEKAHNDPENNDDFDNNDDSHVIKVNNDENNKEVIKVKDNEKVVIIEENCEECQECEQQQEEHHHENRVNNVSAHGFVAAAGAGALGGRGAGFPGMPFTGSDPRPFPSK</sequence>
<comment type="caution">
    <text evidence="2">The sequence shown here is derived from an EMBL/GenBank/DDBJ whole genome shotgun (WGS) entry which is preliminary data.</text>
</comment>
<evidence type="ECO:0000256" key="1">
    <source>
        <dbReference type="SAM" id="MobiDB-lite"/>
    </source>
</evidence>
<evidence type="ECO:0000313" key="3">
    <source>
        <dbReference type="Proteomes" id="UP000635565"/>
    </source>
</evidence>
<keyword evidence="3" id="KW-1185">Reference proteome</keyword>
<feature type="compositionally biased region" description="Basic and acidic residues" evidence="1">
    <location>
        <begin position="80"/>
        <end position="89"/>
    </location>
</feature>
<accession>A0ABQ3VCB7</accession>
<gene>
    <name evidence="2" type="ORF">KSZ_14150</name>
</gene>
<feature type="region of interest" description="Disordered" evidence="1">
    <location>
        <begin position="80"/>
        <end position="101"/>
    </location>
</feature>